<comment type="catalytic activity">
    <reaction evidence="13 15">
        <text>2 cob(II)yrinate a,c diamide + reduced [electron-transfer flavoprotein] + 2 ATP = 2 adenosylcob(III)yrinate a,c-diamide + 2 triphosphate + oxidized [electron-transfer flavoprotein] + 3 H(+)</text>
        <dbReference type="Rhea" id="RHEA:11528"/>
        <dbReference type="Rhea" id="RHEA-COMP:10685"/>
        <dbReference type="Rhea" id="RHEA-COMP:10686"/>
        <dbReference type="ChEBI" id="CHEBI:15378"/>
        <dbReference type="ChEBI" id="CHEBI:18036"/>
        <dbReference type="ChEBI" id="CHEBI:30616"/>
        <dbReference type="ChEBI" id="CHEBI:57692"/>
        <dbReference type="ChEBI" id="CHEBI:58307"/>
        <dbReference type="ChEBI" id="CHEBI:58503"/>
        <dbReference type="ChEBI" id="CHEBI:58537"/>
        <dbReference type="EC" id="2.5.1.17"/>
    </reaction>
</comment>
<dbReference type="InterPro" id="IPR029499">
    <property type="entry name" value="PduO-typ"/>
</dbReference>
<dbReference type="EMBL" id="RPFW01000002">
    <property type="protein sequence ID" value="TVZ05649.1"/>
    <property type="molecule type" value="Genomic_DNA"/>
</dbReference>
<evidence type="ECO:0000256" key="15">
    <source>
        <dbReference type="RuleBase" id="RU366026"/>
    </source>
</evidence>
<evidence type="ECO:0000256" key="6">
    <source>
        <dbReference type="ARBA" id="ARBA00022573"/>
    </source>
</evidence>
<gene>
    <name evidence="17" type="ORF">EAS64_14195</name>
</gene>
<keyword evidence="6 15" id="KW-0169">Cobalamin biosynthesis</keyword>
<evidence type="ECO:0000256" key="8">
    <source>
        <dbReference type="ARBA" id="ARBA00022741"/>
    </source>
</evidence>
<dbReference type="FunFam" id="1.20.1200.10:FF:000001">
    <property type="entry name" value="Cob(I)yrinic acid a,c-diamide adenosyltransferase"/>
    <property type="match status" value="1"/>
</dbReference>
<organism evidence="17 18">
    <name type="scientific">Trebonia kvetii</name>
    <dbReference type="NCBI Taxonomy" id="2480626"/>
    <lineage>
        <taxon>Bacteria</taxon>
        <taxon>Bacillati</taxon>
        <taxon>Actinomycetota</taxon>
        <taxon>Actinomycetes</taxon>
        <taxon>Streptosporangiales</taxon>
        <taxon>Treboniaceae</taxon>
        <taxon>Trebonia</taxon>
    </lineage>
</organism>
<reference evidence="17 18" key="1">
    <citation type="submission" date="2018-11" db="EMBL/GenBank/DDBJ databases">
        <title>Trebonia kvetii gen.nov., sp.nov., a novel acidophilic actinobacterium, and proposal of the new actinobacterial family Treboniaceae fam. nov.</title>
        <authorList>
            <person name="Rapoport D."/>
            <person name="Sagova-Mareckova M."/>
            <person name="Sedlacek I."/>
            <person name="Provaznik J."/>
            <person name="Kralova S."/>
            <person name="Pavlinic D."/>
            <person name="Benes V."/>
            <person name="Kopecky J."/>
        </authorList>
    </citation>
    <scope>NUCLEOTIDE SEQUENCE [LARGE SCALE GENOMIC DNA]</scope>
    <source>
        <strain evidence="17 18">15Tr583</strain>
    </source>
</reference>
<accession>A0A6P2C2P2</accession>
<dbReference type="SUPFAM" id="SSF89028">
    <property type="entry name" value="Cobalamin adenosyltransferase-like"/>
    <property type="match status" value="1"/>
</dbReference>
<keyword evidence="7 15" id="KW-0808">Transferase</keyword>
<dbReference type="Gene3D" id="1.20.1200.10">
    <property type="entry name" value="Cobalamin adenosyltransferase-like"/>
    <property type="match status" value="1"/>
</dbReference>
<evidence type="ECO:0000256" key="14">
    <source>
        <dbReference type="ARBA" id="ARBA00048692"/>
    </source>
</evidence>
<evidence type="ECO:0000256" key="12">
    <source>
        <dbReference type="ARBA" id="ARBA00033354"/>
    </source>
</evidence>
<keyword evidence="8 15" id="KW-0547">Nucleotide-binding</keyword>
<dbReference type="PANTHER" id="PTHR12213:SF0">
    <property type="entry name" value="CORRINOID ADENOSYLTRANSFERASE MMAB"/>
    <property type="match status" value="1"/>
</dbReference>
<evidence type="ECO:0000256" key="5">
    <source>
        <dbReference type="ARBA" id="ARBA00020963"/>
    </source>
</evidence>
<dbReference type="AlphaFoldDB" id="A0A6P2C2P2"/>
<comment type="subunit">
    <text evidence="3">Homotrimer.</text>
</comment>
<evidence type="ECO:0000256" key="1">
    <source>
        <dbReference type="ARBA" id="ARBA00005121"/>
    </source>
</evidence>
<name>A0A6P2C2P2_9ACTN</name>
<sequence>MKVYTRKGDSGQTTIWGGRRLSKDHARMEAIGAVDEANAAIGAATALNLPAELDNVLRHAQGRLFIVGSELMAPDRTGSGSALPRLDEGDVAEVEAAIDTLELELPELRNFLLPGGSAAAAALHVARGVCRRAERRVTSLGRVEDVVPVVPAYLNRLADLLFVAARYANHAIGTADVVWSAEASRS</sequence>
<dbReference type="EC" id="2.5.1.17" evidence="4 15"/>
<evidence type="ECO:0000256" key="9">
    <source>
        <dbReference type="ARBA" id="ARBA00022840"/>
    </source>
</evidence>
<evidence type="ECO:0000256" key="10">
    <source>
        <dbReference type="ARBA" id="ARBA00031529"/>
    </source>
</evidence>
<dbReference type="OrthoDB" id="9778896at2"/>
<evidence type="ECO:0000256" key="7">
    <source>
        <dbReference type="ARBA" id="ARBA00022679"/>
    </source>
</evidence>
<dbReference type="NCBIfam" id="TIGR00636">
    <property type="entry name" value="PduO_Nterm"/>
    <property type="match status" value="1"/>
</dbReference>
<evidence type="ECO:0000313" key="18">
    <source>
        <dbReference type="Proteomes" id="UP000460272"/>
    </source>
</evidence>
<dbReference type="PANTHER" id="PTHR12213">
    <property type="entry name" value="CORRINOID ADENOSYLTRANSFERASE"/>
    <property type="match status" value="1"/>
</dbReference>
<feature type="domain" description="Cobalamin adenosyltransferase-like" evidence="16">
    <location>
        <begin position="3"/>
        <end position="168"/>
    </location>
</feature>
<dbReference type="GO" id="GO:0005524">
    <property type="term" value="F:ATP binding"/>
    <property type="evidence" value="ECO:0007669"/>
    <property type="project" value="UniProtKB-UniRule"/>
</dbReference>
<comment type="pathway">
    <text evidence="1 15">Cofactor biosynthesis; adenosylcobalamin biosynthesis; adenosylcobalamin from cob(II)yrinate a,c-diamide: step 2/7.</text>
</comment>
<dbReference type="UniPathway" id="UPA00148">
    <property type="reaction ID" value="UER00233"/>
</dbReference>
<dbReference type="RefSeq" id="WP_145853351.1">
    <property type="nucleotide sequence ID" value="NZ_RPFW01000002.1"/>
</dbReference>
<dbReference type="InterPro" id="IPR036451">
    <property type="entry name" value="CblAdoTrfase-like_sf"/>
</dbReference>
<evidence type="ECO:0000256" key="13">
    <source>
        <dbReference type="ARBA" id="ARBA00048555"/>
    </source>
</evidence>
<comment type="similarity">
    <text evidence="2 15">Belongs to the Cob(I)alamin adenosyltransferase family.</text>
</comment>
<dbReference type="Pfam" id="PF01923">
    <property type="entry name" value="Cob_adeno_trans"/>
    <property type="match status" value="1"/>
</dbReference>
<dbReference type="Proteomes" id="UP000460272">
    <property type="component" value="Unassembled WGS sequence"/>
</dbReference>
<evidence type="ECO:0000256" key="2">
    <source>
        <dbReference type="ARBA" id="ARBA00007487"/>
    </source>
</evidence>
<evidence type="ECO:0000256" key="11">
    <source>
        <dbReference type="ARBA" id="ARBA00033334"/>
    </source>
</evidence>
<evidence type="ECO:0000259" key="16">
    <source>
        <dbReference type="Pfam" id="PF01923"/>
    </source>
</evidence>
<dbReference type="GO" id="GO:0008817">
    <property type="term" value="F:corrinoid adenosyltransferase activity"/>
    <property type="evidence" value="ECO:0007669"/>
    <property type="project" value="UniProtKB-UniRule"/>
</dbReference>
<protein>
    <recommendedName>
        <fullName evidence="5 15">Corrinoid adenosyltransferase</fullName>
        <ecNumber evidence="4 15">2.5.1.17</ecNumber>
    </recommendedName>
    <alternativeName>
        <fullName evidence="10 15">Cob(II)alamin adenosyltransferase</fullName>
    </alternativeName>
    <alternativeName>
        <fullName evidence="12 15">Cob(II)yrinic acid a,c-diamide adenosyltransferase</fullName>
    </alternativeName>
    <alternativeName>
        <fullName evidence="11 15">Cobinamide/cobalamin adenosyltransferase</fullName>
    </alternativeName>
</protein>
<comment type="catalytic activity">
    <reaction evidence="14 15">
        <text>2 cob(II)alamin + reduced [electron-transfer flavoprotein] + 2 ATP = 2 adenosylcob(III)alamin + 2 triphosphate + oxidized [electron-transfer flavoprotein] + 3 H(+)</text>
        <dbReference type="Rhea" id="RHEA:28671"/>
        <dbReference type="Rhea" id="RHEA-COMP:10685"/>
        <dbReference type="Rhea" id="RHEA-COMP:10686"/>
        <dbReference type="ChEBI" id="CHEBI:15378"/>
        <dbReference type="ChEBI" id="CHEBI:16304"/>
        <dbReference type="ChEBI" id="CHEBI:18036"/>
        <dbReference type="ChEBI" id="CHEBI:18408"/>
        <dbReference type="ChEBI" id="CHEBI:30616"/>
        <dbReference type="ChEBI" id="CHEBI:57692"/>
        <dbReference type="ChEBI" id="CHEBI:58307"/>
        <dbReference type="EC" id="2.5.1.17"/>
    </reaction>
</comment>
<evidence type="ECO:0000256" key="4">
    <source>
        <dbReference type="ARBA" id="ARBA00012454"/>
    </source>
</evidence>
<keyword evidence="9 15" id="KW-0067">ATP-binding</keyword>
<proteinExistence type="inferred from homology"/>
<dbReference type="InterPro" id="IPR016030">
    <property type="entry name" value="CblAdoTrfase-like"/>
</dbReference>
<evidence type="ECO:0000313" key="17">
    <source>
        <dbReference type="EMBL" id="TVZ05649.1"/>
    </source>
</evidence>
<dbReference type="GO" id="GO:0009236">
    <property type="term" value="P:cobalamin biosynthetic process"/>
    <property type="evidence" value="ECO:0007669"/>
    <property type="project" value="UniProtKB-UniRule"/>
</dbReference>
<comment type="caution">
    <text evidence="17">The sequence shown here is derived from an EMBL/GenBank/DDBJ whole genome shotgun (WGS) entry which is preliminary data.</text>
</comment>
<evidence type="ECO:0000256" key="3">
    <source>
        <dbReference type="ARBA" id="ARBA00011233"/>
    </source>
</evidence>
<keyword evidence="18" id="KW-1185">Reference proteome</keyword>